<gene>
    <name evidence="2" type="ORF">J6TS1_20900</name>
</gene>
<accession>A0ABQ4KW16</accession>
<dbReference type="Proteomes" id="UP000680670">
    <property type="component" value="Unassembled WGS sequence"/>
</dbReference>
<comment type="caution">
    <text evidence="2">The sequence shown here is derived from an EMBL/GenBank/DDBJ whole genome shotgun (WGS) entry which is preliminary data.</text>
</comment>
<proteinExistence type="predicted"/>
<keyword evidence="1" id="KW-0472">Membrane</keyword>
<evidence type="ECO:0000313" key="3">
    <source>
        <dbReference type="Proteomes" id="UP000680670"/>
    </source>
</evidence>
<dbReference type="RefSeq" id="WP_213020438.1">
    <property type="nucleotide sequence ID" value="NZ_BORJ01000004.1"/>
</dbReference>
<keyword evidence="1" id="KW-0812">Transmembrane</keyword>
<keyword evidence="1" id="KW-1133">Transmembrane helix</keyword>
<evidence type="ECO:0000256" key="1">
    <source>
        <dbReference type="SAM" id="Phobius"/>
    </source>
</evidence>
<reference evidence="2 3" key="1">
    <citation type="submission" date="2021-03" db="EMBL/GenBank/DDBJ databases">
        <title>Antimicrobial resistance genes in bacteria isolated from Japanese honey, and their potential for conferring macrolide and lincosamide resistance in the American foulbrood pathogen Paenibacillus larvae.</title>
        <authorList>
            <person name="Okamoto M."/>
            <person name="Kumagai M."/>
            <person name="Kanamori H."/>
            <person name="Takamatsu D."/>
        </authorList>
    </citation>
    <scope>NUCLEOTIDE SEQUENCE [LARGE SCALE GENOMIC DNA]</scope>
    <source>
        <strain evidence="2 3">J6TS1</strain>
    </source>
</reference>
<keyword evidence="3" id="KW-1185">Reference proteome</keyword>
<protein>
    <submittedName>
        <fullName evidence="2">Uncharacterized protein</fullName>
    </submittedName>
</protein>
<name>A0ABQ4KW16_SIMTE</name>
<dbReference type="EMBL" id="BORJ01000004">
    <property type="protein sequence ID" value="GIN96220.1"/>
    <property type="molecule type" value="Genomic_DNA"/>
</dbReference>
<sequence>MKVILKSLSYSISFFIVLILSDYFRSDDWQWKDNLLEAVFWGIFVPSMKWLFKGPQTGDRERSHL</sequence>
<organism evidence="2 3">
    <name type="scientific">Siminovitchia terrae</name>
    <name type="common">Bacillus terrae</name>
    <dbReference type="NCBI Taxonomy" id="1914933"/>
    <lineage>
        <taxon>Bacteria</taxon>
        <taxon>Bacillati</taxon>
        <taxon>Bacillota</taxon>
        <taxon>Bacilli</taxon>
        <taxon>Bacillales</taxon>
        <taxon>Bacillaceae</taxon>
        <taxon>Siminovitchia</taxon>
    </lineage>
</organism>
<evidence type="ECO:0000313" key="2">
    <source>
        <dbReference type="EMBL" id="GIN96220.1"/>
    </source>
</evidence>
<feature type="transmembrane region" description="Helical" evidence="1">
    <location>
        <begin position="7"/>
        <end position="24"/>
    </location>
</feature>